<dbReference type="InterPro" id="IPR030678">
    <property type="entry name" value="Peptide/Ni-bd"/>
</dbReference>
<dbReference type="Pfam" id="PF00496">
    <property type="entry name" value="SBP_bac_5"/>
    <property type="match status" value="1"/>
</dbReference>
<dbReference type="InterPro" id="IPR039424">
    <property type="entry name" value="SBP_5"/>
</dbReference>
<dbReference type="EMBL" id="BAPF01000007">
    <property type="protein sequence ID" value="GBQ77380.1"/>
    <property type="molecule type" value="Genomic_DNA"/>
</dbReference>
<reference evidence="6" key="1">
    <citation type="submission" date="2013-04" db="EMBL/GenBank/DDBJ databases">
        <title>The genome sequencing project of 58 acetic acid bacteria.</title>
        <authorList>
            <person name="Okamoto-Kainuma A."/>
            <person name="Ishikawa M."/>
            <person name="Umino S."/>
            <person name="Koizumi Y."/>
            <person name="Shiwa Y."/>
            <person name="Yoshikawa H."/>
            <person name="Matsutani M."/>
            <person name="Matsushita K."/>
        </authorList>
    </citation>
    <scope>NUCLEOTIDE SEQUENCE</scope>
    <source>
        <strain evidence="6">DSM 14337</strain>
    </source>
</reference>
<evidence type="ECO:0000256" key="2">
    <source>
        <dbReference type="ARBA" id="ARBA00005695"/>
    </source>
</evidence>
<evidence type="ECO:0000256" key="3">
    <source>
        <dbReference type="ARBA" id="ARBA00022448"/>
    </source>
</evidence>
<evidence type="ECO:0000259" key="5">
    <source>
        <dbReference type="Pfam" id="PF00496"/>
    </source>
</evidence>
<dbReference type="SUPFAM" id="SSF53850">
    <property type="entry name" value="Periplasmic binding protein-like II"/>
    <property type="match status" value="1"/>
</dbReference>
<protein>
    <submittedName>
        <fullName evidence="6">Dipeptide ABC transporter substrate-binding protein</fullName>
    </submittedName>
</protein>
<dbReference type="InterPro" id="IPR000914">
    <property type="entry name" value="SBP_5_dom"/>
</dbReference>
<dbReference type="PANTHER" id="PTHR30290">
    <property type="entry name" value="PERIPLASMIC BINDING COMPONENT OF ABC TRANSPORTER"/>
    <property type="match status" value="1"/>
</dbReference>
<gene>
    <name evidence="6" type="ORF">AA14337_0805</name>
</gene>
<comment type="caution">
    <text evidence="6">The sequence shown here is derived from an EMBL/GenBank/DDBJ whole genome shotgun (WGS) entry which is preliminary data.</text>
</comment>
<dbReference type="GeneID" id="29559112"/>
<keyword evidence="7" id="KW-1185">Reference proteome</keyword>
<dbReference type="PANTHER" id="PTHR30290:SF9">
    <property type="entry name" value="OLIGOPEPTIDE-BINDING PROTEIN APPA"/>
    <property type="match status" value="1"/>
</dbReference>
<organism evidence="6 7">
    <name type="scientific">Acetobacter malorum DSM 14337</name>
    <dbReference type="NCBI Taxonomy" id="1307910"/>
    <lineage>
        <taxon>Bacteria</taxon>
        <taxon>Pseudomonadati</taxon>
        <taxon>Pseudomonadota</taxon>
        <taxon>Alphaproteobacteria</taxon>
        <taxon>Acetobacterales</taxon>
        <taxon>Acetobacteraceae</taxon>
        <taxon>Acetobacter</taxon>
    </lineage>
</organism>
<keyword evidence="3" id="KW-0813">Transport</keyword>
<evidence type="ECO:0000313" key="7">
    <source>
        <dbReference type="Proteomes" id="UP001065047"/>
    </source>
</evidence>
<proteinExistence type="inferred from homology"/>
<sequence>MKSTVLRIAQEKVDFFPPHRVTDDRSILTLKSLVFEPLCTWTDGHITPGLFKKWETESNGLIWNFHIRSNALFHDGSPCTASDIVVFLTEICQSVDTFGMKWSYARYFNQVTFTAPSSTCLRVETSRPMGDLPEIFSEFYLSKLDQSGHATIGTGPFHVLTFIPGVQASLSSCAQPTKTLHFAAHKHPEDRLNLLRTSQVDIACQLDALSPLPEQDPSFKWLSATSCLSVMAYLNCNKGIFSHPEARLAINMAVNRQALCDQVYNGQAIPACTIVSPFHFGFNQTHIPYDPEKARAFFAELGQDFSVTLRTPTFMPEHALQISLFIKNSLEAIGLHVNLDVVEDRPDYARQIGRKEIGDIALFDSSPHSTFRVLNDKISSRTRGIWWQGYDNSALESSITRANECLCSSERALNYANCLSSLQTDPPWLYLAHPNSICAARHDIDGLSMNHKGLIYFKEGSKK</sequence>
<comment type="subcellular location">
    <subcellularLocation>
        <location evidence="1">Periplasm</location>
    </subcellularLocation>
</comment>
<evidence type="ECO:0000256" key="1">
    <source>
        <dbReference type="ARBA" id="ARBA00004418"/>
    </source>
</evidence>
<keyword evidence="4" id="KW-0732">Signal</keyword>
<dbReference type="Gene3D" id="3.40.190.10">
    <property type="entry name" value="Periplasmic binding protein-like II"/>
    <property type="match status" value="1"/>
</dbReference>
<dbReference type="Gene3D" id="3.10.105.10">
    <property type="entry name" value="Dipeptide-binding Protein, Domain 3"/>
    <property type="match status" value="1"/>
</dbReference>
<feature type="domain" description="Solute-binding protein family 5" evidence="5">
    <location>
        <begin position="46"/>
        <end position="345"/>
    </location>
</feature>
<evidence type="ECO:0000313" key="6">
    <source>
        <dbReference type="EMBL" id="GBQ77380.1"/>
    </source>
</evidence>
<dbReference type="PIRSF" id="PIRSF002741">
    <property type="entry name" value="MppA"/>
    <property type="match status" value="1"/>
</dbReference>
<comment type="similarity">
    <text evidence="2">Belongs to the bacterial solute-binding protein 5 family.</text>
</comment>
<dbReference type="RefSeq" id="WP_061504713.1">
    <property type="nucleotide sequence ID" value="NZ_BAPF01000007.1"/>
</dbReference>
<name>A0ABQ0PPG5_9PROT</name>
<dbReference type="Proteomes" id="UP001065047">
    <property type="component" value="Unassembled WGS sequence"/>
</dbReference>
<dbReference type="Gene3D" id="3.90.76.10">
    <property type="entry name" value="Dipeptide-binding Protein, Domain 1"/>
    <property type="match status" value="1"/>
</dbReference>
<evidence type="ECO:0000256" key="4">
    <source>
        <dbReference type="ARBA" id="ARBA00022729"/>
    </source>
</evidence>
<accession>A0ABQ0PPG5</accession>